<sequence length="453" mass="52914">MRKIITLFLLLFTLSTMSLNAQVGIALYLEKASICKQSNGKFGLNDSHKKPIITDADTIFTISDVFYYIIKNGKHGIYFMSGEPCIPIEYDNIEHIYKDYWHITKDGKAGLCRSNGRQVLPTNYKKISVIRRKESDKYDFFIVKKDKYGLCDDNGKPILPTQYDKIQYRDGYWALEKASATDYLLNDEHLVKGITISKYEIPFLHRENGKNKKYYSFKKGNLWGIIDEDGHTRIKTQYKNRLQLTSYEDENTPIFFIAHDNGNFGIVDLNNKIILPIKYGSILRTAFKDIIEVETAQGYQLFSLRSKRIITSFYDENSKSDSNYLYLHKEPFVTPFDPRKEQTLLPWEYKRVQNIEGSDNFIAQKEGRYGVVNSRNEALVPFIYDNIKSTLKPNMLIIEKERKYGIIDTSNKLLYGMTDNAIESRRNYFEIKDYSKPLNPRLDYELKPIPDPR</sequence>
<proteinExistence type="predicted"/>
<dbReference type="Pfam" id="PF14903">
    <property type="entry name" value="WG_beta_rep"/>
    <property type="match status" value="1"/>
</dbReference>
<evidence type="ECO:0000313" key="3">
    <source>
        <dbReference type="Proteomes" id="UP000003805"/>
    </source>
</evidence>
<organism evidence="2 3">
    <name type="scientific">Segatella oris C735</name>
    <dbReference type="NCBI Taxonomy" id="563008"/>
    <lineage>
        <taxon>Bacteria</taxon>
        <taxon>Pseudomonadati</taxon>
        <taxon>Bacteroidota</taxon>
        <taxon>Bacteroidia</taxon>
        <taxon>Bacteroidales</taxon>
        <taxon>Prevotellaceae</taxon>
        <taxon>Segatella</taxon>
    </lineage>
</organism>
<dbReference type="HOGENOM" id="CLU_606703_0_0_10"/>
<dbReference type="RefSeq" id="WP_004377905.1">
    <property type="nucleotide sequence ID" value="NZ_GL349568.1"/>
</dbReference>
<dbReference type="PANTHER" id="PTHR37841:SF1">
    <property type="entry name" value="DUF3298 DOMAIN-CONTAINING PROTEIN"/>
    <property type="match status" value="1"/>
</dbReference>
<protein>
    <recommendedName>
        <fullName evidence="4">WG repeat-containing protein</fullName>
    </recommendedName>
</protein>
<dbReference type="eggNOG" id="COG0515">
    <property type="taxonomic scope" value="Bacteria"/>
</dbReference>
<dbReference type="PANTHER" id="PTHR37841">
    <property type="entry name" value="GLR2918 PROTEIN"/>
    <property type="match status" value="1"/>
</dbReference>
<dbReference type="EMBL" id="GL349568">
    <property type="protein sequence ID" value="EFI48372.1"/>
    <property type="molecule type" value="Genomic_DNA"/>
</dbReference>
<gene>
    <name evidence="2" type="ORF">HMPREF0665_01624</name>
</gene>
<dbReference type="InterPro" id="IPR032774">
    <property type="entry name" value="WG_beta_rep"/>
</dbReference>
<dbReference type="AlphaFoldDB" id="D7NDK4"/>
<keyword evidence="1" id="KW-0732">Signal</keyword>
<accession>D7NDK4</accession>
<name>D7NDK4_9BACT</name>
<dbReference type="Proteomes" id="UP000003805">
    <property type="component" value="Unassembled WGS sequence"/>
</dbReference>
<keyword evidence="3" id="KW-1185">Reference proteome</keyword>
<feature type="chain" id="PRO_5003104718" description="WG repeat-containing protein" evidence="1">
    <location>
        <begin position="22"/>
        <end position="453"/>
    </location>
</feature>
<evidence type="ECO:0000256" key="1">
    <source>
        <dbReference type="SAM" id="SignalP"/>
    </source>
</evidence>
<reference evidence="2 3" key="1">
    <citation type="submission" date="2010-02" db="EMBL/GenBank/DDBJ databases">
        <title>The Genome Sequence of Prevotella oris strain C735.</title>
        <authorList>
            <consortium name="The Broad Institute Genome Sequencing Platform"/>
            <person name="Ward D."/>
            <person name="Feldgarden M."/>
            <person name="Earl A."/>
            <person name="Young S.K."/>
            <person name="Zeng Q."/>
            <person name="Koehrsen M."/>
            <person name="Alvarado L."/>
            <person name="Berlin A."/>
            <person name="Bochicchio J."/>
            <person name="Borenstein D."/>
            <person name="Chapman S.B."/>
            <person name="Chen Z."/>
            <person name="Engels R."/>
            <person name="Freedman E."/>
            <person name="Gellesch M."/>
            <person name="Goldberg J."/>
            <person name="Griggs A."/>
            <person name="Gujja S."/>
            <person name="Heilman E."/>
            <person name="Heiman D."/>
            <person name="Hepburn T."/>
            <person name="Howarth C."/>
            <person name="Jen D."/>
            <person name="Larson L."/>
            <person name="Mehta T."/>
            <person name="Park D."/>
            <person name="Pearson M."/>
            <person name="Roberts A."/>
            <person name="Saif S."/>
            <person name="Shea T."/>
            <person name="Shenoy N."/>
            <person name="Sisk P."/>
            <person name="Stolte C."/>
            <person name="Sykes S."/>
            <person name="Thomson T."/>
            <person name="Walk T."/>
            <person name="White J."/>
            <person name="Yandava C."/>
            <person name="Sibley C.D."/>
            <person name="Field T.R."/>
            <person name="Grinwis M."/>
            <person name="Eshaghurshan C.S."/>
            <person name="Surette M.G."/>
            <person name="Haas B."/>
            <person name="Nusbaum C."/>
            <person name="Birren B."/>
        </authorList>
    </citation>
    <scope>NUCLEOTIDE SEQUENCE [LARGE SCALE GENOMIC DNA]</scope>
    <source>
        <strain evidence="2 3">C735</strain>
    </source>
</reference>
<evidence type="ECO:0008006" key="4">
    <source>
        <dbReference type="Google" id="ProtNLM"/>
    </source>
</evidence>
<evidence type="ECO:0000313" key="2">
    <source>
        <dbReference type="EMBL" id="EFI48372.1"/>
    </source>
</evidence>
<feature type="signal peptide" evidence="1">
    <location>
        <begin position="1"/>
        <end position="21"/>
    </location>
</feature>